<dbReference type="Proteomes" id="UP000315017">
    <property type="component" value="Chromosome"/>
</dbReference>
<dbReference type="SUPFAM" id="SSF109854">
    <property type="entry name" value="DinB/YfiT-like putative metalloenzymes"/>
    <property type="match status" value="1"/>
</dbReference>
<dbReference type="RefSeq" id="WP_145094786.1">
    <property type="nucleotide sequence ID" value="NZ_CP036274.1"/>
</dbReference>
<dbReference type="OrthoDB" id="9793216at2"/>
<dbReference type="EC" id="3.-.-.-" evidence="2"/>
<keyword evidence="3" id="KW-1185">Reference proteome</keyword>
<evidence type="ECO:0000259" key="1">
    <source>
        <dbReference type="Pfam" id="PF12867"/>
    </source>
</evidence>
<feature type="domain" description="DinB-like" evidence="1">
    <location>
        <begin position="13"/>
        <end position="143"/>
    </location>
</feature>
<accession>A0A517YIG6</accession>
<name>A0A517YIG6_9BACT</name>
<dbReference type="AlphaFoldDB" id="A0A517YIG6"/>
<evidence type="ECO:0000313" key="2">
    <source>
        <dbReference type="EMBL" id="QDU30019.1"/>
    </source>
</evidence>
<reference evidence="2 3" key="1">
    <citation type="submission" date="2019-02" db="EMBL/GenBank/DDBJ databases">
        <title>Deep-cultivation of Planctomycetes and their phenomic and genomic characterization uncovers novel biology.</title>
        <authorList>
            <person name="Wiegand S."/>
            <person name="Jogler M."/>
            <person name="Boedeker C."/>
            <person name="Pinto D."/>
            <person name="Vollmers J."/>
            <person name="Rivas-Marin E."/>
            <person name="Kohn T."/>
            <person name="Peeters S.H."/>
            <person name="Heuer A."/>
            <person name="Rast P."/>
            <person name="Oberbeckmann S."/>
            <person name="Bunk B."/>
            <person name="Jeske O."/>
            <person name="Meyerdierks A."/>
            <person name="Storesund J.E."/>
            <person name="Kallscheuer N."/>
            <person name="Luecker S."/>
            <person name="Lage O.M."/>
            <person name="Pohl T."/>
            <person name="Merkel B.J."/>
            <person name="Hornburger P."/>
            <person name="Mueller R.-W."/>
            <person name="Bruemmer F."/>
            <person name="Labrenz M."/>
            <person name="Spormann A.M."/>
            <person name="Op den Camp H."/>
            <person name="Overmann J."/>
            <person name="Amann R."/>
            <person name="Jetten M.S.M."/>
            <person name="Mascher T."/>
            <person name="Medema M.H."/>
            <person name="Devos D.P."/>
            <person name="Kaster A.-K."/>
            <person name="Ovreas L."/>
            <person name="Rohde M."/>
            <person name="Galperin M.Y."/>
            <person name="Jogler C."/>
        </authorList>
    </citation>
    <scope>NUCLEOTIDE SEQUENCE [LARGE SCALE GENOMIC DNA]</scope>
    <source>
        <strain evidence="2 3">ETA_A8</strain>
    </source>
</reference>
<sequence>MSADQLIERYLAGPALLRQAVAGMTREQLLARPVAGKWSTLELVAHIADFEPVYLDRMKRTIAQHEPTMFSGDPDLFASKLAYHERDLEEELNLIAACRTHMGRILKTLPADAFHRCGIHTENGPMTLEKILTNIANHIPHHLPFVQEKRQALGV</sequence>
<dbReference type="GO" id="GO:0016787">
    <property type="term" value="F:hydrolase activity"/>
    <property type="evidence" value="ECO:0007669"/>
    <property type="project" value="UniProtKB-KW"/>
</dbReference>
<dbReference type="InterPro" id="IPR034660">
    <property type="entry name" value="DinB/YfiT-like"/>
</dbReference>
<evidence type="ECO:0000313" key="3">
    <source>
        <dbReference type="Proteomes" id="UP000315017"/>
    </source>
</evidence>
<protein>
    <submittedName>
        <fullName evidence="2">Metal-dependent hydrolase YfiT</fullName>
        <ecNumber evidence="2">3.-.-.-</ecNumber>
    </submittedName>
</protein>
<proteinExistence type="predicted"/>
<dbReference type="EMBL" id="CP036274">
    <property type="protein sequence ID" value="QDU30019.1"/>
    <property type="molecule type" value="Genomic_DNA"/>
</dbReference>
<gene>
    <name evidence="2" type="primary">yfiT</name>
    <name evidence="2" type="ORF">ETAA8_51370</name>
</gene>
<organism evidence="2 3">
    <name type="scientific">Anatilimnocola aggregata</name>
    <dbReference type="NCBI Taxonomy" id="2528021"/>
    <lineage>
        <taxon>Bacteria</taxon>
        <taxon>Pseudomonadati</taxon>
        <taxon>Planctomycetota</taxon>
        <taxon>Planctomycetia</taxon>
        <taxon>Pirellulales</taxon>
        <taxon>Pirellulaceae</taxon>
        <taxon>Anatilimnocola</taxon>
    </lineage>
</organism>
<dbReference type="KEGG" id="aagg:ETAA8_51370"/>
<keyword evidence="2" id="KW-0378">Hydrolase</keyword>
<dbReference type="Pfam" id="PF12867">
    <property type="entry name" value="DinB_2"/>
    <property type="match status" value="1"/>
</dbReference>
<dbReference type="Gene3D" id="1.20.120.450">
    <property type="entry name" value="dinb family like domain"/>
    <property type="match status" value="1"/>
</dbReference>
<dbReference type="InterPro" id="IPR024775">
    <property type="entry name" value="DinB-like"/>
</dbReference>